<evidence type="ECO:0008006" key="3">
    <source>
        <dbReference type="Google" id="ProtNLM"/>
    </source>
</evidence>
<name>A0A561UMN0_9ACTN</name>
<dbReference type="AlphaFoldDB" id="A0A561UMN0"/>
<sequence>MSAGYDVVLEDLRSMAATFHQEAQAYVKLKTDVAPPIAASGDSGLDSSITSMMEAIAGLHAKLAGRIEGHGDKLQYAHDSYQRHDVDEHGVYEDLMN</sequence>
<dbReference type="RefSeq" id="WP_145906667.1">
    <property type="nucleotide sequence ID" value="NZ_BAAAMZ010000027.1"/>
</dbReference>
<gene>
    <name evidence="1" type="ORF">FHX73_114464</name>
</gene>
<evidence type="ECO:0000313" key="2">
    <source>
        <dbReference type="Proteomes" id="UP000317940"/>
    </source>
</evidence>
<accession>A0A561UMN0</accession>
<evidence type="ECO:0000313" key="1">
    <source>
        <dbReference type="EMBL" id="TWG00584.1"/>
    </source>
</evidence>
<dbReference type="InterPro" id="IPR045558">
    <property type="entry name" value="DUF6317"/>
</dbReference>
<dbReference type="EMBL" id="VIWT01000001">
    <property type="protein sequence ID" value="TWG00584.1"/>
    <property type="molecule type" value="Genomic_DNA"/>
</dbReference>
<reference evidence="1 2" key="1">
    <citation type="submission" date="2019-06" db="EMBL/GenBank/DDBJ databases">
        <title>Sequencing the genomes of 1000 actinobacteria strains.</title>
        <authorList>
            <person name="Klenk H.-P."/>
        </authorList>
    </citation>
    <scope>NUCLEOTIDE SEQUENCE [LARGE SCALE GENOMIC DNA]</scope>
    <source>
        <strain evidence="1 2">DSM 44826</strain>
    </source>
</reference>
<protein>
    <recommendedName>
        <fullName evidence="3">Excreted virulence factor EspC (Type VII ESX diderm)</fullName>
    </recommendedName>
</protein>
<dbReference type="Pfam" id="PF19840">
    <property type="entry name" value="DUF6317"/>
    <property type="match status" value="1"/>
</dbReference>
<proteinExistence type="predicted"/>
<dbReference type="OrthoDB" id="3537606at2"/>
<comment type="caution">
    <text evidence="1">The sequence shown here is derived from an EMBL/GenBank/DDBJ whole genome shotgun (WGS) entry which is preliminary data.</text>
</comment>
<dbReference type="Proteomes" id="UP000317940">
    <property type="component" value="Unassembled WGS sequence"/>
</dbReference>
<organism evidence="1 2">
    <name type="scientific">Kitasatospora viridis</name>
    <dbReference type="NCBI Taxonomy" id="281105"/>
    <lineage>
        <taxon>Bacteria</taxon>
        <taxon>Bacillati</taxon>
        <taxon>Actinomycetota</taxon>
        <taxon>Actinomycetes</taxon>
        <taxon>Kitasatosporales</taxon>
        <taxon>Streptomycetaceae</taxon>
        <taxon>Kitasatospora</taxon>
    </lineage>
</organism>
<keyword evidence="2" id="KW-1185">Reference proteome</keyword>